<proteinExistence type="predicted"/>
<protein>
    <recommendedName>
        <fullName evidence="4">HNH endonuclease</fullName>
    </recommendedName>
</protein>
<reference evidence="2" key="1">
    <citation type="submission" date="2023-04" db="EMBL/GenBank/DDBJ databases">
        <title>Uncovering the Secrets of Slow-Growing Bacteria in Tropical Savanna Soil through Cultivation and Genomic Analysis.</title>
        <authorList>
            <person name="Goncalves O.S."/>
            <person name="Santana M.F."/>
        </authorList>
    </citation>
    <scope>NUCLEOTIDE SEQUENCE</scope>
    <source>
        <strain evidence="2">ANTI</strain>
    </source>
</reference>
<dbReference type="AlphaFoldDB" id="A0AAP4A311"/>
<sequence>MILPCNPYSKKQQTSSKRVKKKRGNHTAITSAVREEVDRRASEHTGYVVCERCGVSRPALWFEKAHLVNASQYGSGSEPWNIANLCGPRSESGTCHQFADDTAAGRAWKMSKRNELIDYYFRGHGKDVWKTSTGYPADVQ</sequence>
<comment type="caution">
    <text evidence="2">The sequence shown here is derived from an EMBL/GenBank/DDBJ whole genome shotgun (WGS) entry which is preliminary data.</text>
</comment>
<organism evidence="2 3">
    <name type="scientific">Paenibacillus polymyxa</name>
    <name type="common">Bacillus polymyxa</name>
    <dbReference type="NCBI Taxonomy" id="1406"/>
    <lineage>
        <taxon>Bacteria</taxon>
        <taxon>Bacillati</taxon>
        <taxon>Bacillota</taxon>
        <taxon>Bacilli</taxon>
        <taxon>Bacillales</taxon>
        <taxon>Paenibacillaceae</taxon>
        <taxon>Paenibacillus</taxon>
    </lineage>
</organism>
<feature type="region of interest" description="Disordered" evidence="1">
    <location>
        <begin position="1"/>
        <end position="36"/>
    </location>
</feature>
<dbReference type="RefSeq" id="WP_279836132.1">
    <property type="nucleotide sequence ID" value="NZ_JARVWT010000016.1"/>
</dbReference>
<dbReference type="EMBL" id="JARVWT010000016">
    <property type="protein sequence ID" value="MDH2334255.1"/>
    <property type="molecule type" value="Genomic_DNA"/>
</dbReference>
<evidence type="ECO:0008006" key="4">
    <source>
        <dbReference type="Google" id="ProtNLM"/>
    </source>
</evidence>
<evidence type="ECO:0000256" key="1">
    <source>
        <dbReference type="SAM" id="MobiDB-lite"/>
    </source>
</evidence>
<dbReference type="Proteomes" id="UP001229409">
    <property type="component" value="Unassembled WGS sequence"/>
</dbReference>
<gene>
    <name evidence="2" type="ORF">QDS18_25615</name>
</gene>
<name>A0AAP4A311_PAEPO</name>
<evidence type="ECO:0000313" key="2">
    <source>
        <dbReference type="EMBL" id="MDH2334255.1"/>
    </source>
</evidence>
<accession>A0AAP4A311</accession>
<evidence type="ECO:0000313" key="3">
    <source>
        <dbReference type="Proteomes" id="UP001229409"/>
    </source>
</evidence>